<keyword evidence="2" id="KW-1185">Reference proteome</keyword>
<comment type="caution">
    <text evidence="1">The sequence shown here is derived from an EMBL/GenBank/DDBJ whole genome shotgun (WGS) entry which is preliminary data.</text>
</comment>
<proteinExistence type="predicted"/>
<evidence type="ECO:0000313" key="2">
    <source>
        <dbReference type="Proteomes" id="UP001159363"/>
    </source>
</evidence>
<protein>
    <submittedName>
        <fullName evidence="1">Uncharacterized protein</fullName>
    </submittedName>
</protein>
<sequence length="75" mass="8391">MKQGDSLTAGLDLSPGSLLNLAILQLRKCINNNQNSFCYVYGKLMFKTQKPSLTTIVKKCNELYFGCKLGDQEKN</sequence>
<organism evidence="1 2">
    <name type="scientific">Dryococelus australis</name>
    <dbReference type="NCBI Taxonomy" id="614101"/>
    <lineage>
        <taxon>Eukaryota</taxon>
        <taxon>Metazoa</taxon>
        <taxon>Ecdysozoa</taxon>
        <taxon>Arthropoda</taxon>
        <taxon>Hexapoda</taxon>
        <taxon>Insecta</taxon>
        <taxon>Pterygota</taxon>
        <taxon>Neoptera</taxon>
        <taxon>Polyneoptera</taxon>
        <taxon>Phasmatodea</taxon>
        <taxon>Verophasmatodea</taxon>
        <taxon>Anareolatae</taxon>
        <taxon>Phasmatidae</taxon>
        <taxon>Eurycanthinae</taxon>
        <taxon>Dryococelus</taxon>
    </lineage>
</organism>
<dbReference type="Proteomes" id="UP001159363">
    <property type="component" value="Chromosome 12"/>
</dbReference>
<reference evidence="1 2" key="1">
    <citation type="submission" date="2023-02" db="EMBL/GenBank/DDBJ databases">
        <title>LHISI_Scaffold_Assembly.</title>
        <authorList>
            <person name="Stuart O.P."/>
            <person name="Cleave R."/>
            <person name="Magrath M.J.L."/>
            <person name="Mikheyev A.S."/>
        </authorList>
    </citation>
    <scope>NUCLEOTIDE SEQUENCE [LARGE SCALE GENOMIC DNA]</scope>
    <source>
        <strain evidence="1">Daus_M_001</strain>
        <tissue evidence="1">Leg muscle</tissue>
    </source>
</reference>
<evidence type="ECO:0000313" key="1">
    <source>
        <dbReference type="EMBL" id="KAJ8869852.1"/>
    </source>
</evidence>
<gene>
    <name evidence="1" type="ORF">PR048_028861</name>
</gene>
<dbReference type="EMBL" id="JARBHB010000013">
    <property type="protein sequence ID" value="KAJ8869852.1"/>
    <property type="molecule type" value="Genomic_DNA"/>
</dbReference>
<name>A0ABQ9GCC8_9NEOP</name>
<accession>A0ABQ9GCC8</accession>